<gene>
    <name evidence="1" type="ORF">M8818_004809</name>
</gene>
<dbReference type="Proteomes" id="UP001320706">
    <property type="component" value="Unassembled WGS sequence"/>
</dbReference>
<evidence type="ECO:0000313" key="2">
    <source>
        <dbReference type="Proteomes" id="UP001320706"/>
    </source>
</evidence>
<organism evidence="1 2">
    <name type="scientific">Zalaria obscura</name>
    <dbReference type="NCBI Taxonomy" id="2024903"/>
    <lineage>
        <taxon>Eukaryota</taxon>
        <taxon>Fungi</taxon>
        <taxon>Dikarya</taxon>
        <taxon>Ascomycota</taxon>
        <taxon>Pezizomycotina</taxon>
        <taxon>Dothideomycetes</taxon>
        <taxon>Dothideomycetidae</taxon>
        <taxon>Dothideales</taxon>
        <taxon>Zalariaceae</taxon>
        <taxon>Zalaria</taxon>
    </lineage>
</organism>
<protein>
    <submittedName>
        <fullName evidence="1">Uncharacterized protein</fullName>
    </submittedName>
</protein>
<reference evidence="1" key="1">
    <citation type="submission" date="2024-02" db="EMBL/GenBank/DDBJ databases">
        <title>Metagenome Assembled Genome of Zalaria obscura JY119.</title>
        <authorList>
            <person name="Vighnesh L."/>
            <person name="Jagadeeshwari U."/>
            <person name="Venkata Ramana C."/>
            <person name="Sasikala C."/>
        </authorList>
    </citation>
    <scope>NUCLEOTIDE SEQUENCE</scope>
    <source>
        <strain evidence="1">JY119</strain>
    </source>
</reference>
<keyword evidence="2" id="KW-1185">Reference proteome</keyword>
<evidence type="ECO:0000313" key="1">
    <source>
        <dbReference type="EMBL" id="KAK8205633.1"/>
    </source>
</evidence>
<comment type="caution">
    <text evidence="1">The sequence shown here is derived from an EMBL/GenBank/DDBJ whole genome shotgun (WGS) entry which is preliminary data.</text>
</comment>
<proteinExistence type="predicted"/>
<dbReference type="EMBL" id="JAMKPW020000023">
    <property type="protein sequence ID" value="KAK8205633.1"/>
    <property type="molecule type" value="Genomic_DNA"/>
</dbReference>
<accession>A0ACC3SAM5</accession>
<sequence length="142" mass="15786">MDELSHHYAAHCESQSQRELFAASSIARWWNRVGGCMLSLRAVLAPERLRTSYPDLPSRHACISEAMLTCTKCVQQNDSRCLVLRECREGIQVGKACARSLNDSSTRASLSTGFPLLRQSDLSLSNIAVLFLSCILKQIAQE</sequence>
<name>A0ACC3SAM5_9PEZI</name>